<reference evidence="2" key="1">
    <citation type="submission" date="2021-03" db="EMBL/GenBank/DDBJ databases">
        <title>novel species isolated from a fishpond in China.</title>
        <authorList>
            <person name="Lu H."/>
            <person name="Cai Z."/>
        </authorList>
    </citation>
    <scope>NUCLEOTIDE SEQUENCE</scope>
    <source>
        <strain evidence="2">JCM 30855</strain>
    </source>
</reference>
<comment type="caution">
    <text evidence="2">The sequence shown here is derived from an EMBL/GenBank/DDBJ whole genome shotgun (WGS) entry which is preliminary data.</text>
</comment>
<organism evidence="2 3">
    <name type="scientific">Bowmanella dokdonensis</name>
    <dbReference type="NCBI Taxonomy" id="751969"/>
    <lineage>
        <taxon>Bacteria</taxon>
        <taxon>Pseudomonadati</taxon>
        <taxon>Pseudomonadota</taxon>
        <taxon>Gammaproteobacteria</taxon>
        <taxon>Alteromonadales</taxon>
        <taxon>Alteromonadaceae</taxon>
        <taxon>Bowmanella</taxon>
    </lineage>
</organism>
<dbReference type="Proteomes" id="UP000664654">
    <property type="component" value="Unassembled WGS sequence"/>
</dbReference>
<dbReference type="RefSeq" id="WP_206574876.1">
    <property type="nucleotide sequence ID" value="NZ_JAFKCV010000010.1"/>
</dbReference>
<feature type="coiled-coil region" evidence="1">
    <location>
        <begin position="29"/>
        <end position="56"/>
    </location>
</feature>
<evidence type="ECO:0000313" key="3">
    <source>
        <dbReference type="Proteomes" id="UP000664654"/>
    </source>
</evidence>
<accession>A0A939DQ92</accession>
<dbReference type="EMBL" id="JAFKCV010000010">
    <property type="protein sequence ID" value="MBN7826764.1"/>
    <property type="molecule type" value="Genomic_DNA"/>
</dbReference>
<name>A0A939DQ92_9ALTE</name>
<gene>
    <name evidence="2" type="ORF">J0A66_16125</name>
</gene>
<proteinExistence type="predicted"/>
<keyword evidence="1" id="KW-0175">Coiled coil</keyword>
<evidence type="ECO:0000313" key="2">
    <source>
        <dbReference type="EMBL" id="MBN7826764.1"/>
    </source>
</evidence>
<evidence type="ECO:0000256" key="1">
    <source>
        <dbReference type="SAM" id="Coils"/>
    </source>
</evidence>
<keyword evidence="3" id="KW-1185">Reference proteome</keyword>
<protein>
    <submittedName>
        <fullName evidence="2">Uncharacterized protein</fullName>
    </submittedName>
</protein>
<dbReference type="AlphaFoldDB" id="A0A939DQ92"/>
<sequence>MSSKSLPAYLQQILENHVAQSDLVYDDELKVIMERLHKLNDSVEKLKANIRQRRVEQAKNEPR</sequence>